<keyword evidence="1" id="KW-1133">Transmembrane helix</keyword>
<keyword evidence="1" id="KW-0472">Membrane</keyword>
<sequence>MARSLYHYRYFDLREVPVAHRHQSLMRQIRQWSPFDEYDTYVVWRKQAAWVWMWDKTRLHTAQQTQAIHTLHILPETLLHPTLQEGAQCVACLEGVEGQLWREHQLVASRWWPQMPCVTEWHIFLRANQFSPETGLPAVVEGDLAARPWAKSAKMDHSALLRDERLWVYVGIMLFVVLWIGEGVPIWELRKGIAQLEQETQQVSEQAVPILTARNQALQTQQQIETLRGLIRYPSQLEIMAKAAGVMPTGAIFESWAYQNGRLQFTVRGQSLDPAAAIRQFQEQALFEDIRAESGRDAEALRLSMRVKGLP</sequence>
<keyword evidence="1" id="KW-0812">Transmembrane</keyword>
<dbReference type="AlphaFoldDB" id="A0A251X947"/>
<dbReference type="RefSeq" id="WP_086488096.1">
    <property type="nucleotide sequence ID" value="NZ_MSLT01000012.1"/>
</dbReference>
<feature type="transmembrane region" description="Helical" evidence="1">
    <location>
        <begin position="166"/>
        <end position="187"/>
    </location>
</feature>
<dbReference type="EMBL" id="MSLT01000012">
    <property type="protein sequence ID" value="OUD14314.1"/>
    <property type="molecule type" value="Genomic_DNA"/>
</dbReference>
<evidence type="ECO:0000256" key="1">
    <source>
        <dbReference type="SAM" id="Phobius"/>
    </source>
</evidence>
<evidence type="ECO:0000313" key="2">
    <source>
        <dbReference type="EMBL" id="OUD14314.1"/>
    </source>
</evidence>
<organism evidence="2 3">
    <name type="scientific">Thioflexithrix psekupsensis</name>
    <dbReference type="NCBI Taxonomy" id="1570016"/>
    <lineage>
        <taxon>Bacteria</taxon>
        <taxon>Pseudomonadati</taxon>
        <taxon>Pseudomonadota</taxon>
        <taxon>Gammaproteobacteria</taxon>
        <taxon>Thiotrichales</taxon>
        <taxon>Thioflexithrix</taxon>
    </lineage>
</organism>
<evidence type="ECO:0000313" key="3">
    <source>
        <dbReference type="Proteomes" id="UP000194798"/>
    </source>
</evidence>
<reference evidence="2 3" key="1">
    <citation type="submission" date="2016-12" db="EMBL/GenBank/DDBJ databases">
        <title>Thioflexothrix psekupsii D3 genome sequencing and assembly.</title>
        <authorList>
            <person name="Fomenkov A."/>
            <person name="Vincze T."/>
            <person name="Grabovich M."/>
            <person name="Anton B.P."/>
            <person name="Dubinina G."/>
            <person name="Orlova M."/>
            <person name="Belousova E."/>
            <person name="Roberts R.J."/>
        </authorList>
    </citation>
    <scope>NUCLEOTIDE SEQUENCE [LARGE SCALE GENOMIC DNA]</scope>
    <source>
        <strain evidence="2">D3</strain>
    </source>
</reference>
<comment type="caution">
    <text evidence="2">The sequence shown here is derived from an EMBL/GenBank/DDBJ whole genome shotgun (WGS) entry which is preliminary data.</text>
</comment>
<dbReference type="Proteomes" id="UP000194798">
    <property type="component" value="Unassembled WGS sequence"/>
</dbReference>
<gene>
    <name evidence="2" type="ORF">TPSD3_08300</name>
</gene>
<accession>A0A251X947</accession>
<keyword evidence="3" id="KW-1185">Reference proteome</keyword>
<dbReference type="OrthoDB" id="7632458at2"/>
<protein>
    <submittedName>
        <fullName evidence="2">Uncharacterized protein</fullName>
    </submittedName>
</protein>
<name>A0A251X947_9GAMM</name>
<proteinExistence type="predicted"/>